<dbReference type="Ensembl" id="ENSCINT00000025086.2">
    <property type="protein sequence ID" value="ENSCINP00000024840.2"/>
    <property type="gene ID" value="ENSCING00000013555.2"/>
</dbReference>
<evidence type="ECO:0000259" key="3">
    <source>
        <dbReference type="Pfam" id="PF00168"/>
    </source>
</evidence>
<dbReference type="Pfam" id="PF00168">
    <property type="entry name" value="C2"/>
    <property type="match status" value="1"/>
</dbReference>
<protein>
    <recommendedName>
        <fullName evidence="3">C2 domain-containing protein</fullName>
    </recommendedName>
</protein>
<reference evidence="4" key="3">
    <citation type="submission" date="2025-08" db="UniProtKB">
        <authorList>
            <consortium name="Ensembl"/>
        </authorList>
    </citation>
    <scope>IDENTIFICATION</scope>
</reference>
<feature type="region of interest" description="Disordered" evidence="2">
    <location>
        <begin position="220"/>
        <end position="254"/>
    </location>
</feature>
<dbReference type="GeneTree" id="ENSGT00390000017366"/>
<dbReference type="InParanoid" id="F6YC34"/>
<dbReference type="OMA" id="MIKANER"/>
<feature type="compositionally biased region" description="Polar residues" evidence="2">
    <location>
        <begin position="237"/>
        <end position="246"/>
    </location>
</feature>
<dbReference type="GO" id="GO:0005777">
    <property type="term" value="C:peroxisome"/>
    <property type="evidence" value="ECO:0000318"/>
    <property type="project" value="GO_Central"/>
</dbReference>
<dbReference type="InterPro" id="IPR039889">
    <property type="entry name" value="CCD33"/>
</dbReference>
<dbReference type="EMBL" id="EAAA01001964">
    <property type="status" value="NOT_ANNOTATED_CDS"/>
    <property type="molecule type" value="Genomic_DNA"/>
</dbReference>
<keyword evidence="1" id="KW-0175">Coiled coil</keyword>
<keyword evidence="5" id="KW-1185">Reference proteome</keyword>
<dbReference type="PANTHER" id="PTHR21623:SF2">
    <property type="entry name" value="COILED-COIL DOMAIN-CONTAINING PROTEIN 33"/>
    <property type="match status" value="1"/>
</dbReference>
<evidence type="ECO:0000256" key="2">
    <source>
        <dbReference type="SAM" id="MobiDB-lite"/>
    </source>
</evidence>
<feature type="domain" description="C2" evidence="3">
    <location>
        <begin position="264"/>
        <end position="344"/>
    </location>
</feature>
<dbReference type="AlphaFoldDB" id="F6YC34"/>
<evidence type="ECO:0000256" key="1">
    <source>
        <dbReference type="SAM" id="Coils"/>
    </source>
</evidence>
<dbReference type="HOGENOM" id="CLU_014242_0_0_1"/>
<dbReference type="InterPro" id="IPR000008">
    <property type="entry name" value="C2_dom"/>
</dbReference>
<dbReference type="Proteomes" id="UP000008144">
    <property type="component" value="Chromosome 4"/>
</dbReference>
<sequence length="724" mass="82303">MSRQQKKPQVKLEEKQLVFQFGITQAQFNRNGSFLLVLTIKNAHRQDLIPQVLLEVNNNGSEVYEHSISTDTVKWSMESQAVTFNTNMFKFTLPTGFCKNDKNYDVHLLIEAYALSGKRKERVGEALFAIYPRTEMPRANLHVKKGEDFYRYSGIITLLRPLSRSSISMHCGRLSYTVALKEFLYSETGYVDRNLVPTSLKSSKETTFVLSKDSLHSEDSFHISMSPTPSPDYHLPSNKQNKLQSGGTKGPVSRHVAKPGHEEVYVIMHGATSLPSRSDGIDPLPFATLKSLYEEKGGRPAQCATHATLQPTHSPTWEEVMTMQVPEDRVEEEELIVTISDSESKEKLVTYRLPIINLVPFHPYHFELVQVTLQDFQRELKNPAGPLLAVGRIVPDYTKYKDNMLSRNPCIAGITTSTITFPSPNPASFQVLKEHQQGFPQLTTPSKGSNKPEWNHSFMFCSNDTATMFSHNSALVIEFYPASTTMSSVTWTIRNPIGFATLLLDEDVFQAVKIITYTCYREPNQQNTPVMRPDTLAVPSNSSVLPVLDAKITEQRCGLARNKLSVSQLQKLVKDDEFPPKDVLELMKYREAVKRMSNDMISLRQTNAQLQDDNAALRRELMLTKEVGHDVMNDINNGVISSKHKLAKETDDLKSYKAKVQHLQNQMIKANEREKQYLTKMPSPKELQNNTQQLQDKQRKLKKLEATCQQQEKVIQKMEKLLNK</sequence>
<reference evidence="4" key="4">
    <citation type="submission" date="2025-09" db="UniProtKB">
        <authorList>
            <consortium name="Ensembl"/>
        </authorList>
    </citation>
    <scope>IDENTIFICATION</scope>
</reference>
<reference evidence="4" key="2">
    <citation type="journal article" date="2008" name="Genome Biol.">
        <title>Improved genome assembly and evidence-based global gene model set for the chordate Ciona intestinalis: new insight into intron and operon populations.</title>
        <authorList>
            <person name="Satou Y."/>
            <person name="Mineta K."/>
            <person name="Ogasawara M."/>
            <person name="Sasakura Y."/>
            <person name="Shoguchi E."/>
            <person name="Ueno K."/>
            <person name="Yamada L."/>
            <person name="Matsumoto J."/>
            <person name="Wasserscheid J."/>
            <person name="Dewar K."/>
            <person name="Wiley G.B."/>
            <person name="Macmil S.L."/>
            <person name="Roe B.A."/>
            <person name="Zeller R.W."/>
            <person name="Hastings K.E."/>
            <person name="Lemaire P."/>
            <person name="Lindquist E."/>
            <person name="Endo T."/>
            <person name="Hotta K."/>
            <person name="Inaba K."/>
        </authorList>
    </citation>
    <scope>NUCLEOTIDE SEQUENCE [LARGE SCALE GENOMIC DNA]</scope>
    <source>
        <strain evidence="4">wild type</strain>
    </source>
</reference>
<organism evidence="4 5">
    <name type="scientific">Ciona intestinalis</name>
    <name type="common">Transparent sea squirt</name>
    <name type="synonym">Ascidia intestinalis</name>
    <dbReference type="NCBI Taxonomy" id="7719"/>
    <lineage>
        <taxon>Eukaryota</taxon>
        <taxon>Metazoa</taxon>
        <taxon>Chordata</taxon>
        <taxon>Tunicata</taxon>
        <taxon>Ascidiacea</taxon>
        <taxon>Phlebobranchia</taxon>
        <taxon>Cionidae</taxon>
        <taxon>Ciona</taxon>
    </lineage>
</organism>
<feature type="coiled-coil region" evidence="1">
    <location>
        <begin position="593"/>
        <end position="721"/>
    </location>
</feature>
<name>F6YC34_CIOIN</name>
<evidence type="ECO:0000313" key="5">
    <source>
        <dbReference type="Proteomes" id="UP000008144"/>
    </source>
</evidence>
<reference evidence="5" key="1">
    <citation type="journal article" date="2002" name="Science">
        <title>The draft genome of Ciona intestinalis: insights into chordate and vertebrate origins.</title>
        <authorList>
            <person name="Dehal P."/>
            <person name="Satou Y."/>
            <person name="Campbell R.K."/>
            <person name="Chapman J."/>
            <person name="Degnan B."/>
            <person name="De Tomaso A."/>
            <person name="Davidson B."/>
            <person name="Di Gregorio A."/>
            <person name="Gelpke M."/>
            <person name="Goodstein D.M."/>
            <person name="Harafuji N."/>
            <person name="Hastings K.E."/>
            <person name="Ho I."/>
            <person name="Hotta K."/>
            <person name="Huang W."/>
            <person name="Kawashima T."/>
            <person name="Lemaire P."/>
            <person name="Martinez D."/>
            <person name="Meinertzhagen I.A."/>
            <person name="Necula S."/>
            <person name="Nonaka M."/>
            <person name="Putnam N."/>
            <person name="Rash S."/>
            <person name="Saiga H."/>
            <person name="Satake M."/>
            <person name="Terry A."/>
            <person name="Yamada L."/>
            <person name="Wang H.G."/>
            <person name="Awazu S."/>
            <person name="Azumi K."/>
            <person name="Boore J."/>
            <person name="Branno M."/>
            <person name="Chin-Bow S."/>
            <person name="DeSantis R."/>
            <person name="Doyle S."/>
            <person name="Francino P."/>
            <person name="Keys D.N."/>
            <person name="Haga S."/>
            <person name="Hayashi H."/>
            <person name="Hino K."/>
            <person name="Imai K.S."/>
            <person name="Inaba K."/>
            <person name="Kano S."/>
            <person name="Kobayashi K."/>
            <person name="Kobayashi M."/>
            <person name="Lee B.I."/>
            <person name="Makabe K.W."/>
            <person name="Manohar C."/>
            <person name="Matassi G."/>
            <person name="Medina M."/>
            <person name="Mochizuki Y."/>
            <person name="Mount S."/>
            <person name="Morishita T."/>
            <person name="Miura S."/>
            <person name="Nakayama A."/>
            <person name="Nishizaka S."/>
            <person name="Nomoto H."/>
            <person name="Ohta F."/>
            <person name="Oishi K."/>
            <person name="Rigoutsos I."/>
            <person name="Sano M."/>
            <person name="Sasaki A."/>
            <person name="Sasakura Y."/>
            <person name="Shoguchi E."/>
            <person name="Shin-i T."/>
            <person name="Spagnuolo A."/>
            <person name="Stainier D."/>
            <person name="Suzuki M.M."/>
            <person name="Tassy O."/>
            <person name="Takatori N."/>
            <person name="Tokuoka M."/>
            <person name="Yagi K."/>
            <person name="Yoshizaki F."/>
            <person name="Wada S."/>
            <person name="Zhang C."/>
            <person name="Hyatt P.D."/>
            <person name="Larimer F."/>
            <person name="Detter C."/>
            <person name="Doggett N."/>
            <person name="Glavina T."/>
            <person name="Hawkins T."/>
            <person name="Richardson P."/>
            <person name="Lucas S."/>
            <person name="Kohara Y."/>
            <person name="Levine M."/>
            <person name="Satoh N."/>
            <person name="Rokhsar D.S."/>
        </authorList>
    </citation>
    <scope>NUCLEOTIDE SEQUENCE [LARGE SCALE GENOMIC DNA]</scope>
</reference>
<dbReference type="EMBL" id="EAAA01001965">
    <property type="status" value="NOT_ANNOTATED_CDS"/>
    <property type="molecule type" value="Genomic_DNA"/>
</dbReference>
<proteinExistence type="predicted"/>
<accession>F6YC34</accession>
<dbReference type="PANTHER" id="PTHR21623">
    <property type="entry name" value="SPERIOLIN-BINDING FACTOR"/>
    <property type="match status" value="1"/>
</dbReference>
<evidence type="ECO:0000313" key="4">
    <source>
        <dbReference type="Ensembl" id="ENSCINP00000024840.2"/>
    </source>
</evidence>
<dbReference type="STRING" id="7719.ENSCINP00000024840"/>